<dbReference type="AlphaFoldDB" id="A0A084JLQ6"/>
<dbReference type="PROSITE" id="PS01117">
    <property type="entry name" value="HTH_MARR_1"/>
    <property type="match status" value="1"/>
</dbReference>
<dbReference type="InterPro" id="IPR036390">
    <property type="entry name" value="WH_DNA-bd_sf"/>
</dbReference>
<dbReference type="PANTHER" id="PTHR35790">
    <property type="entry name" value="HTH-TYPE TRANSCRIPTIONAL REGULATOR PCHR"/>
    <property type="match status" value="1"/>
</dbReference>
<accession>A0A084JLQ6</accession>
<gene>
    <name evidence="5" type="ORF">IO98_12205</name>
</gene>
<evidence type="ECO:0000313" key="6">
    <source>
        <dbReference type="Proteomes" id="UP000028525"/>
    </source>
</evidence>
<dbReference type="EMBL" id="JPME01000014">
    <property type="protein sequence ID" value="KEZ89890.1"/>
    <property type="molecule type" value="Genomic_DNA"/>
</dbReference>
<dbReference type="GO" id="GO:0003677">
    <property type="term" value="F:DNA binding"/>
    <property type="evidence" value="ECO:0007669"/>
    <property type="project" value="UniProtKB-KW"/>
</dbReference>
<dbReference type="InterPro" id="IPR052067">
    <property type="entry name" value="Metal_resp_HTH_trans_reg"/>
</dbReference>
<dbReference type="Gene3D" id="1.10.10.10">
    <property type="entry name" value="Winged helix-like DNA-binding domain superfamily/Winged helix DNA-binding domain"/>
    <property type="match status" value="1"/>
</dbReference>
<keyword evidence="1" id="KW-0805">Transcription regulation</keyword>
<keyword evidence="3" id="KW-0804">Transcription</keyword>
<comment type="caution">
    <text evidence="5">The sequence shown here is derived from an EMBL/GenBank/DDBJ whole genome shotgun (WGS) entry which is preliminary data.</text>
</comment>
<dbReference type="PANTHER" id="PTHR35790:SF4">
    <property type="entry name" value="HTH-TYPE TRANSCRIPTIONAL REGULATOR PCHR"/>
    <property type="match status" value="1"/>
</dbReference>
<feature type="domain" description="HTH marR-type" evidence="4">
    <location>
        <begin position="1"/>
        <end position="139"/>
    </location>
</feature>
<proteinExistence type="predicted"/>
<dbReference type="Pfam" id="PF01047">
    <property type="entry name" value="MarR"/>
    <property type="match status" value="1"/>
</dbReference>
<dbReference type="InterPro" id="IPR000835">
    <property type="entry name" value="HTH_MarR-typ"/>
</dbReference>
<dbReference type="InterPro" id="IPR023187">
    <property type="entry name" value="Tscrpt_reg_MarR-type_CS"/>
</dbReference>
<dbReference type="SMART" id="SM00347">
    <property type="entry name" value="HTH_MARR"/>
    <property type="match status" value="1"/>
</dbReference>
<evidence type="ECO:0000259" key="4">
    <source>
        <dbReference type="PROSITE" id="PS50995"/>
    </source>
</evidence>
<evidence type="ECO:0000256" key="3">
    <source>
        <dbReference type="ARBA" id="ARBA00023163"/>
    </source>
</evidence>
<evidence type="ECO:0000313" key="5">
    <source>
        <dbReference type="EMBL" id="KEZ89890.1"/>
    </source>
</evidence>
<organism evidence="5 6">
    <name type="scientific">Lacrimispora celerecrescens</name>
    <dbReference type="NCBI Taxonomy" id="29354"/>
    <lineage>
        <taxon>Bacteria</taxon>
        <taxon>Bacillati</taxon>
        <taxon>Bacillota</taxon>
        <taxon>Clostridia</taxon>
        <taxon>Lachnospirales</taxon>
        <taxon>Lachnospiraceae</taxon>
        <taxon>Lacrimispora</taxon>
    </lineage>
</organism>
<dbReference type="OrthoDB" id="5358347at2"/>
<sequence length="150" mass="17572">MEREILQQFTQLYNYQDILSNLINSGLNSRYSNSELHCIEAIGKLEHPNGVQLASLLSMTRGAVTRLAKRLLQDGLIERYVLPDNKKEIYYRLTAKGEVLNKEHEVAHTKWEERDIAFLYSVPIKEQEVILDFLQKFNNYLKDKIEEESL</sequence>
<dbReference type="Proteomes" id="UP000028525">
    <property type="component" value="Unassembled WGS sequence"/>
</dbReference>
<dbReference type="PROSITE" id="PS50995">
    <property type="entry name" value="HTH_MARR_2"/>
    <property type="match status" value="1"/>
</dbReference>
<name>A0A084JLQ6_9FIRM</name>
<keyword evidence="2" id="KW-0238">DNA-binding</keyword>
<evidence type="ECO:0000256" key="2">
    <source>
        <dbReference type="ARBA" id="ARBA00023125"/>
    </source>
</evidence>
<dbReference type="STRING" id="29354.IO98_12205"/>
<dbReference type="RefSeq" id="WP_038281306.1">
    <property type="nucleotide sequence ID" value="NZ_JPME01000014.1"/>
</dbReference>
<dbReference type="SUPFAM" id="SSF46785">
    <property type="entry name" value="Winged helix' DNA-binding domain"/>
    <property type="match status" value="1"/>
</dbReference>
<protein>
    <submittedName>
        <fullName evidence="5">MarR family transcriptional regulator</fullName>
    </submittedName>
</protein>
<keyword evidence="6" id="KW-1185">Reference proteome</keyword>
<dbReference type="InterPro" id="IPR036388">
    <property type="entry name" value="WH-like_DNA-bd_sf"/>
</dbReference>
<reference evidence="5 6" key="1">
    <citation type="submission" date="2014-07" db="EMBL/GenBank/DDBJ databases">
        <title>Draft genome of Clostridium celerecrescens 152B isolated from sediments associated with methane hydrate from Krishna Godavari basin.</title>
        <authorList>
            <person name="Honkalas V.S."/>
            <person name="Dabir A.P."/>
            <person name="Arora P."/>
            <person name="Dhakephalkar P.K."/>
        </authorList>
    </citation>
    <scope>NUCLEOTIDE SEQUENCE [LARGE SCALE GENOMIC DNA]</scope>
    <source>
        <strain evidence="5 6">152B</strain>
    </source>
</reference>
<dbReference type="GO" id="GO:0003700">
    <property type="term" value="F:DNA-binding transcription factor activity"/>
    <property type="evidence" value="ECO:0007669"/>
    <property type="project" value="InterPro"/>
</dbReference>
<evidence type="ECO:0000256" key="1">
    <source>
        <dbReference type="ARBA" id="ARBA00023015"/>
    </source>
</evidence>